<evidence type="ECO:0000313" key="3">
    <source>
        <dbReference type="Proteomes" id="UP000499080"/>
    </source>
</evidence>
<reference evidence="2 3" key="1">
    <citation type="journal article" date="2019" name="Sci. Rep.">
        <title>Orb-weaving spider Araneus ventricosus genome elucidates the spidroin gene catalogue.</title>
        <authorList>
            <person name="Kono N."/>
            <person name="Nakamura H."/>
            <person name="Ohtoshi R."/>
            <person name="Moran D.A.P."/>
            <person name="Shinohara A."/>
            <person name="Yoshida Y."/>
            <person name="Fujiwara M."/>
            <person name="Mori M."/>
            <person name="Tomita M."/>
            <person name="Arakawa K."/>
        </authorList>
    </citation>
    <scope>NUCLEOTIDE SEQUENCE [LARGE SCALE GENOMIC DNA]</scope>
</reference>
<dbReference type="Proteomes" id="UP000499080">
    <property type="component" value="Unassembled WGS sequence"/>
</dbReference>
<accession>A0A4Y2V3Y7</accession>
<evidence type="ECO:0000313" key="2">
    <source>
        <dbReference type="EMBL" id="GBO19261.1"/>
    </source>
</evidence>
<dbReference type="EMBL" id="BGPR01042750">
    <property type="protein sequence ID" value="GBO19261.1"/>
    <property type="molecule type" value="Genomic_DNA"/>
</dbReference>
<protein>
    <submittedName>
        <fullName evidence="2">Uncharacterized protein</fullName>
    </submittedName>
</protein>
<dbReference type="AlphaFoldDB" id="A0A4Y2V3Y7"/>
<organism evidence="2 3">
    <name type="scientific">Araneus ventricosus</name>
    <name type="common">Orbweaver spider</name>
    <name type="synonym">Epeira ventricosa</name>
    <dbReference type="NCBI Taxonomy" id="182803"/>
    <lineage>
        <taxon>Eukaryota</taxon>
        <taxon>Metazoa</taxon>
        <taxon>Ecdysozoa</taxon>
        <taxon>Arthropoda</taxon>
        <taxon>Chelicerata</taxon>
        <taxon>Arachnida</taxon>
        <taxon>Araneae</taxon>
        <taxon>Araneomorphae</taxon>
        <taxon>Entelegynae</taxon>
        <taxon>Araneoidea</taxon>
        <taxon>Araneidae</taxon>
        <taxon>Araneus</taxon>
    </lineage>
</organism>
<comment type="caution">
    <text evidence="2">The sequence shown here is derived from an EMBL/GenBank/DDBJ whole genome shotgun (WGS) entry which is preliminary data.</text>
</comment>
<name>A0A4Y2V3Y7_ARAVE</name>
<feature type="region of interest" description="Disordered" evidence="1">
    <location>
        <begin position="1"/>
        <end position="29"/>
    </location>
</feature>
<evidence type="ECO:0000256" key="1">
    <source>
        <dbReference type="SAM" id="MobiDB-lite"/>
    </source>
</evidence>
<keyword evidence="3" id="KW-1185">Reference proteome</keyword>
<proteinExistence type="predicted"/>
<gene>
    <name evidence="2" type="ORF">AVEN_14352_1</name>
</gene>
<sequence length="87" mass="9403">MGNSAKSSDHQNSAKSSDYWNPAKSGTPTKALSELHRIPGVRSGYCLNFQRSEFPSVLKVNTSESASGVTSNYSSIISRSCVSCQRE</sequence>